<name>A0A6F8YPN4_9ACTN</name>
<dbReference type="Gene3D" id="3.90.1750.20">
    <property type="entry name" value="Putative Large Serine Recombinase, Chain B, Domain 2"/>
    <property type="match status" value="1"/>
</dbReference>
<dbReference type="Pfam" id="PF00239">
    <property type="entry name" value="Resolvase"/>
    <property type="match status" value="1"/>
</dbReference>
<dbReference type="PROSITE" id="PS51737">
    <property type="entry name" value="RECOMBINASE_DNA_BIND"/>
    <property type="match status" value="1"/>
</dbReference>
<evidence type="ECO:0000259" key="2">
    <source>
        <dbReference type="PROSITE" id="PS51737"/>
    </source>
</evidence>
<dbReference type="InterPro" id="IPR006119">
    <property type="entry name" value="Resolv_N"/>
</dbReference>
<dbReference type="Pfam" id="PF13408">
    <property type="entry name" value="Zn_ribbon_recom"/>
    <property type="match status" value="1"/>
</dbReference>
<dbReference type="PANTHER" id="PTHR30461:SF23">
    <property type="entry name" value="DNA RECOMBINASE-RELATED"/>
    <property type="match status" value="1"/>
</dbReference>
<keyword evidence="4" id="KW-1185">Reference proteome</keyword>
<evidence type="ECO:0000259" key="1">
    <source>
        <dbReference type="PROSITE" id="PS51736"/>
    </source>
</evidence>
<proteinExistence type="predicted"/>
<dbReference type="Pfam" id="PF07508">
    <property type="entry name" value="Recombinase"/>
    <property type="match status" value="1"/>
</dbReference>
<evidence type="ECO:0000313" key="3">
    <source>
        <dbReference type="EMBL" id="BCB88097.1"/>
    </source>
</evidence>
<dbReference type="SUPFAM" id="SSF53041">
    <property type="entry name" value="Resolvase-like"/>
    <property type="match status" value="1"/>
</dbReference>
<dbReference type="InterPro" id="IPR025827">
    <property type="entry name" value="Zn_ribbon_recom_dom"/>
</dbReference>
<dbReference type="AlphaFoldDB" id="A0A6F8YPN4"/>
<protein>
    <submittedName>
        <fullName evidence="3">Cassette chromosome recombinase B</fullName>
    </submittedName>
</protein>
<dbReference type="GO" id="GO:0003677">
    <property type="term" value="F:DNA binding"/>
    <property type="evidence" value="ECO:0007669"/>
    <property type="project" value="InterPro"/>
</dbReference>
<feature type="domain" description="Recombinase" evidence="2">
    <location>
        <begin position="188"/>
        <end position="295"/>
    </location>
</feature>
<dbReference type="GO" id="GO:0000150">
    <property type="term" value="F:DNA strand exchange activity"/>
    <property type="evidence" value="ECO:0007669"/>
    <property type="project" value="InterPro"/>
</dbReference>
<dbReference type="SMART" id="SM00857">
    <property type="entry name" value="Resolvase"/>
    <property type="match status" value="1"/>
</dbReference>
<dbReference type="KEGG" id="psuu:Psuf_054100"/>
<evidence type="ECO:0000313" key="4">
    <source>
        <dbReference type="Proteomes" id="UP000503011"/>
    </source>
</evidence>
<dbReference type="InterPro" id="IPR011109">
    <property type="entry name" value="DNA_bind_recombinase_dom"/>
</dbReference>
<sequence>MIQIRIDHGVISMGKKTRRTGHIRQVERSGMGRIAIYIRRSTDEDHQPFSLEAQRTKLEAFVASQPGDCHIVAVYSDDASGASTDRQDLQKALRAARAGLFDTLLVYRVDRFSRSLRDLTALLDDLSEAGVVFRSATEPFDTSTPVGRMLVQMLGVFAEFERETIIDRVISGMERKAAKGLWTGGARPLGYQIDRTVDRLVIDPAEAATVQTIFDLYARDRLGTKSIATELNSRSLRTRMGKAWSPHTVTMILVNRTYLGEKTFRDIVVPDAHQPIITQTQFDLAQRILNKRSTDIGQRAANPSDYSLTGKILCPQCGRGYIGTAAKGRYKTYRYYTCWSRARYGTKAGCDVYRLNADDLEQAMAAALLDFYTTHDDLINKAVATFQERHTAATSDLRNQLAAVERELQTAAAATDRYLTAFERGTLDDDDGQIRERITLLKDQTRHLRGRKADLQLQLDQPPQALSPTDLAALSNEIRQILASDEPHTRKGLFDALIHEITMLADNTVRPVFRLPLAGNAEGPALDGPAPDTNQAVRLLTTMVGDTGIEPVTSSV</sequence>
<dbReference type="PANTHER" id="PTHR30461">
    <property type="entry name" value="DNA-INVERTASE FROM LAMBDOID PROPHAGE"/>
    <property type="match status" value="1"/>
</dbReference>
<gene>
    <name evidence="3" type="primary">ccrB</name>
    <name evidence="3" type="ORF">Psuf_054100</name>
</gene>
<dbReference type="Proteomes" id="UP000503011">
    <property type="component" value="Chromosome"/>
</dbReference>
<feature type="domain" description="Resolvase/invertase-type recombinase catalytic" evidence="1">
    <location>
        <begin position="33"/>
        <end position="180"/>
    </location>
</feature>
<dbReference type="InterPro" id="IPR050639">
    <property type="entry name" value="SSR_resolvase"/>
</dbReference>
<reference evidence="3 4" key="2">
    <citation type="submission" date="2020-03" db="EMBL/GenBank/DDBJ databases">
        <authorList>
            <person name="Ichikawa N."/>
            <person name="Kimura A."/>
            <person name="Kitahashi Y."/>
            <person name="Uohara A."/>
        </authorList>
    </citation>
    <scope>NUCLEOTIDE SEQUENCE [LARGE SCALE GENOMIC DNA]</scope>
    <source>
        <strain evidence="3 4">NBRC 105367</strain>
    </source>
</reference>
<reference evidence="3 4" key="1">
    <citation type="submission" date="2020-03" db="EMBL/GenBank/DDBJ databases">
        <title>Whole genome shotgun sequence of Phytohabitans suffuscus NBRC 105367.</title>
        <authorList>
            <person name="Komaki H."/>
            <person name="Tamura T."/>
        </authorList>
    </citation>
    <scope>NUCLEOTIDE SEQUENCE [LARGE SCALE GENOMIC DNA]</scope>
    <source>
        <strain evidence="3 4">NBRC 105367</strain>
    </source>
</reference>
<dbReference type="InterPro" id="IPR038109">
    <property type="entry name" value="DNA_bind_recomb_sf"/>
</dbReference>
<dbReference type="InterPro" id="IPR036162">
    <property type="entry name" value="Resolvase-like_N_sf"/>
</dbReference>
<dbReference type="CDD" id="cd03768">
    <property type="entry name" value="SR_ResInv"/>
    <property type="match status" value="1"/>
</dbReference>
<accession>A0A6F8YPN4</accession>
<dbReference type="EMBL" id="AP022871">
    <property type="protein sequence ID" value="BCB88097.1"/>
    <property type="molecule type" value="Genomic_DNA"/>
</dbReference>
<organism evidence="3 4">
    <name type="scientific">Phytohabitans suffuscus</name>
    <dbReference type="NCBI Taxonomy" id="624315"/>
    <lineage>
        <taxon>Bacteria</taxon>
        <taxon>Bacillati</taxon>
        <taxon>Actinomycetota</taxon>
        <taxon>Actinomycetes</taxon>
        <taxon>Micromonosporales</taxon>
        <taxon>Micromonosporaceae</taxon>
    </lineage>
</organism>
<dbReference type="PROSITE" id="PS51736">
    <property type="entry name" value="RECOMBINASES_3"/>
    <property type="match status" value="1"/>
</dbReference>
<dbReference type="Gene3D" id="3.40.50.1390">
    <property type="entry name" value="Resolvase, N-terminal catalytic domain"/>
    <property type="match status" value="1"/>
</dbReference>